<sequence length="72" mass="8112">GIAIYCWRDLRTLQKVIAFVVTFFEGLTRITSISPDFFPKSFNKFAGLKQPEPPEKIYPISVASEQGLDTST</sequence>
<name>C0EZA8_9FIRM</name>
<accession>C0EZA8</accession>
<proteinExistence type="predicted"/>
<feature type="non-terminal residue" evidence="1">
    <location>
        <position position="1"/>
    </location>
</feature>
<dbReference type="AlphaFoldDB" id="C0EZA8"/>
<reference evidence="1 2" key="2">
    <citation type="submission" date="2009-02" db="EMBL/GenBank/DDBJ databases">
        <title>Draft genome sequence of Eubacterium hallii (DSM 3353).</title>
        <authorList>
            <person name="Sudarsanam P."/>
            <person name="Ley R."/>
            <person name="Guruge J."/>
            <person name="Turnbaugh P.J."/>
            <person name="Mahowald M."/>
            <person name="Liep D."/>
            <person name="Gordon J."/>
        </authorList>
    </citation>
    <scope>NUCLEOTIDE SEQUENCE [LARGE SCALE GENOMIC DNA]</scope>
    <source>
        <strain evidence="1 2">DSM 3353</strain>
    </source>
</reference>
<comment type="caution">
    <text evidence="1">The sequence shown here is derived from an EMBL/GenBank/DDBJ whole genome shotgun (WGS) entry which is preliminary data.</text>
</comment>
<dbReference type="Proteomes" id="UP000003174">
    <property type="component" value="Unassembled WGS sequence"/>
</dbReference>
<evidence type="ECO:0000313" key="1">
    <source>
        <dbReference type="EMBL" id="EEG35384.1"/>
    </source>
</evidence>
<dbReference type="RefSeq" id="WP_005350320.1">
    <property type="nucleotide sequence ID" value="NZ_ACEP01000128.1"/>
</dbReference>
<organism evidence="1 2">
    <name type="scientific">Anaerobutyricum hallii DSM 3353</name>
    <dbReference type="NCBI Taxonomy" id="411469"/>
    <lineage>
        <taxon>Bacteria</taxon>
        <taxon>Bacillati</taxon>
        <taxon>Bacillota</taxon>
        <taxon>Clostridia</taxon>
        <taxon>Lachnospirales</taxon>
        <taxon>Lachnospiraceae</taxon>
        <taxon>Anaerobutyricum</taxon>
    </lineage>
</organism>
<reference evidence="1 2" key="1">
    <citation type="submission" date="2009-01" db="EMBL/GenBank/DDBJ databases">
        <authorList>
            <person name="Fulton L."/>
            <person name="Clifton S."/>
            <person name="Fulton B."/>
            <person name="Xu J."/>
            <person name="Minx P."/>
            <person name="Pepin K.H."/>
            <person name="Johnson M."/>
            <person name="Bhonagiri V."/>
            <person name="Nash W.E."/>
            <person name="Mardis E.R."/>
            <person name="Wilson R.K."/>
        </authorList>
    </citation>
    <scope>NUCLEOTIDE SEQUENCE [LARGE SCALE GENOMIC DNA]</scope>
    <source>
        <strain evidence="1 2">DSM 3353</strain>
    </source>
</reference>
<protein>
    <submittedName>
        <fullName evidence="1">Uncharacterized protein</fullName>
    </submittedName>
</protein>
<dbReference type="EMBL" id="ACEP01000128">
    <property type="protein sequence ID" value="EEG35384.1"/>
    <property type="molecule type" value="Genomic_DNA"/>
</dbReference>
<gene>
    <name evidence="1" type="ORF">EUBHAL_02767</name>
</gene>
<evidence type="ECO:0000313" key="2">
    <source>
        <dbReference type="Proteomes" id="UP000003174"/>
    </source>
</evidence>